<keyword evidence="1" id="KW-1133">Transmembrane helix</keyword>
<dbReference type="Pfam" id="PF24853">
    <property type="entry name" value="DUF7727"/>
    <property type="match status" value="1"/>
</dbReference>
<evidence type="ECO:0000259" key="3">
    <source>
        <dbReference type="Pfam" id="PF24853"/>
    </source>
</evidence>
<dbReference type="GO" id="GO:0009117">
    <property type="term" value="P:nucleotide metabolic process"/>
    <property type="evidence" value="ECO:0007669"/>
    <property type="project" value="InterPro"/>
</dbReference>
<proteinExistence type="predicted"/>
<dbReference type="GeneID" id="20673511"/>
<gene>
    <name evidence="4" type="ORF">HETIRDRAFT_418810</name>
</gene>
<dbReference type="PANTHER" id="PTHR38420">
    <property type="entry name" value="AP-4-A PHOSPHORYLASE II"/>
    <property type="match status" value="1"/>
</dbReference>
<dbReference type="InterPro" id="IPR043171">
    <property type="entry name" value="Ap4A_phos1/2-like"/>
</dbReference>
<dbReference type="HOGENOM" id="CLU_049915_1_1_1"/>
<feature type="domain" description="ATP adenylyltransferase C-terminal" evidence="2">
    <location>
        <begin position="309"/>
        <end position="425"/>
    </location>
</feature>
<accession>W4K4W8</accession>
<dbReference type="RefSeq" id="XP_009547562.1">
    <property type="nucleotide sequence ID" value="XM_009549267.1"/>
</dbReference>
<dbReference type="InterPro" id="IPR009163">
    <property type="entry name" value="Ap4A_phos1/2"/>
</dbReference>
<feature type="transmembrane region" description="Helical" evidence="1">
    <location>
        <begin position="12"/>
        <end position="31"/>
    </location>
</feature>
<dbReference type="KEGG" id="hir:HETIRDRAFT_418810"/>
<dbReference type="Pfam" id="PF09830">
    <property type="entry name" value="ATP_transf"/>
    <property type="match status" value="1"/>
</dbReference>
<dbReference type="OrthoDB" id="10267950at2759"/>
<evidence type="ECO:0000313" key="4">
    <source>
        <dbReference type="EMBL" id="ETW80863.1"/>
    </source>
</evidence>
<dbReference type="PANTHER" id="PTHR38420:SF1">
    <property type="entry name" value="PUTATIVE (AFU_ORTHOLOGUE AFUA_5G14690)-RELATED"/>
    <property type="match status" value="1"/>
</dbReference>
<dbReference type="STRING" id="747525.W4K4W8"/>
<evidence type="ECO:0000256" key="1">
    <source>
        <dbReference type="SAM" id="Phobius"/>
    </source>
</evidence>
<dbReference type="InterPro" id="IPR056144">
    <property type="entry name" value="DUF7727"/>
</dbReference>
<evidence type="ECO:0000313" key="5">
    <source>
        <dbReference type="Proteomes" id="UP000030671"/>
    </source>
</evidence>
<reference evidence="4 5" key="1">
    <citation type="journal article" date="2012" name="New Phytol.">
        <title>Insight into trade-off between wood decay and parasitism from the genome of a fungal forest pathogen.</title>
        <authorList>
            <person name="Olson A."/>
            <person name="Aerts A."/>
            <person name="Asiegbu F."/>
            <person name="Belbahri L."/>
            <person name="Bouzid O."/>
            <person name="Broberg A."/>
            <person name="Canback B."/>
            <person name="Coutinho P.M."/>
            <person name="Cullen D."/>
            <person name="Dalman K."/>
            <person name="Deflorio G."/>
            <person name="van Diepen L.T."/>
            <person name="Dunand C."/>
            <person name="Duplessis S."/>
            <person name="Durling M."/>
            <person name="Gonthier P."/>
            <person name="Grimwood J."/>
            <person name="Fossdal C.G."/>
            <person name="Hansson D."/>
            <person name="Henrissat B."/>
            <person name="Hietala A."/>
            <person name="Himmelstrand K."/>
            <person name="Hoffmeister D."/>
            <person name="Hogberg N."/>
            <person name="James T.Y."/>
            <person name="Karlsson M."/>
            <person name="Kohler A."/>
            <person name="Kues U."/>
            <person name="Lee Y.H."/>
            <person name="Lin Y.C."/>
            <person name="Lind M."/>
            <person name="Lindquist E."/>
            <person name="Lombard V."/>
            <person name="Lucas S."/>
            <person name="Lunden K."/>
            <person name="Morin E."/>
            <person name="Murat C."/>
            <person name="Park J."/>
            <person name="Raffaello T."/>
            <person name="Rouze P."/>
            <person name="Salamov A."/>
            <person name="Schmutz J."/>
            <person name="Solheim H."/>
            <person name="Stahlberg J."/>
            <person name="Velez H."/>
            <person name="de Vries R.P."/>
            <person name="Wiebenga A."/>
            <person name="Woodward S."/>
            <person name="Yakovlev I."/>
            <person name="Garbelotto M."/>
            <person name="Martin F."/>
            <person name="Grigoriev I.V."/>
            <person name="Stenlid J."/>
        </authorList>
    </citation>
    <scope>NUCLEOTIDE SEQUENCE [LARGE SCALE GENOMIC DNA]</scope>
    <source>
        <strain evidence="4 5">TC 32-1</strain>
    </source>
</reference>
<dbReference type="eggNOG" id="ENOG502QRAQ">
    <property type="taxonomic scope" value="Eukaryota"/>
</dbReference>
<dbReference type="GO" id="GO:0003877">
    <property type="term" value="F:ATP:ADP adenylyltransferase activity"/>
    <property type="evidence" value="ECO:0007669"/>
    <property type="project" value="InterPro"/>
</dbReference>
<evidence type="ECO:0000259" key="2">
    <source>
        <dbReference type="Pfam" id="PF09830"/>
    </source>
</evidence>
<dbReference type="Proteomes" id="UP000030671">
    <property type="component" value="Unassembled WGS sequence"/>
</dbReference>
<dbReference type="AlphaFoldDB" id="W4K4W8"/>
<sequence>MGNLIWHEYARFVSLTASVYTVWASFFGLIYRKFFWDFVNGTIRAPGGLQPAPQDAFFISIIVKAPIVPIISMILGLMLVALDYPAPFLKGTGIHRSFMLRVVGMIFQAFFAVLWYQVSSFEKAKTAGDLFFFPSEIHRHDDSGIQFEIRLCPALQQKPHLPTPHFSTSQTPEVPLEQRRADPFEPPYAPNLYVGELTDEEEGTEYAVLLNKFSVVPNHFLLVTKKYQSQASPLMPSDLVQAYSILLAARKARTPFFAFYNCGDNSGASQPHKHIQFLPLEDEDGPPIEELARAAKIDKDEKPFSLSVLPFAHHIRRLSIRRSSTPADLEPILASAFLELLDLVISTVRHDESYPAGTPSYNVLLTLEHMYLIPRRQETYVLEESGEKLNINALGFAGMLLVKEDAELEAVKKEGPVKILRGVGCESIHDLQVQGSLELDGDPKL</sequence>
<dbReference type="SUPFAM" id="SSF54197">
    <property type="entry name" value="HIT-like"/>
    <property type="match status" value="1"/>
</dbReference>
<name>W4K4W8_HETIT</name>
<keyword evidence="5" id="KW-1185">Reference proteome</keyword>
<dbReference type="InterPro" id="IPR036265">
    <property type="entry name" value="HIT-like_sf"/>
</dbReference>
<dbReference type="Gene3D" id="3.30.428.70">
    <property type="match status" value="1"/>
</dbReference>
<keyword evidence="1" id="KW-0812">Transmembrane</keyword>
<feature type="transmembrane region" description="Helical" evidence="1">
    <location>
        <begin position="98"/>
        <end position="116"/>
    </location>
</feature>
<keyword evidence="1" id="KW-0472">Membrane</keyword>
<dbReference type="GO" id="GO:0005524">
    <property type="term" value="F:ATP binding"/>
    <property type="evidence" value="ECO:0007669"/>
    <property type="project" value="InterPro"/>
</dbReference>
<dbReference type="InParanoid" id="W4K4W8"/>
<feature type="transmembrane region" description="Helical" evidence="1">
    <location>
        <begin position="56"/>
        <end position="86"/>
    </location>
</feature>
<dbReference type="InterPro" id="IPR019200">
    <property type="entry name" value="ATP_adenylylTrfase_C"/>
</dbReference>
<organism evidence="4 5">
    <name type="scientific">Heterobasidion irregulare (strain TC 32-1)</name>
    <dbReference type="NCBI Taxonomy" id="747525"/>
    <lineage>
        <taxon>Eukaryota</taxon>
        <taxon>Fungi</taxon>
        <taxon>Dikarya</taxon>
        <taxon>Basidiomycota</taxon>
        <taxon>Agaricomycotina</taxon>
        <taxon>Agaricomycetes</taxon>
        <taxon>Russulales</taxon>
        <taxon>Bondarzewiaceae</taxon>
        <taxon>Heterobasidion</taxon>
        <taxon>Heterobasidion annosum species complex</taxon>
    </lineage>
</organism>
<protein>
    <submittedName>
        <fullName evidence="4">Uncharacterized protein</fullName>
    </submittedName>
</protein>
<dbReference type="EMBL" id="KI925459">
    <property type="protein sequence ID" value="ETW80863.1"/>
    <property type="molecule type" value="Genomic_DNA"/>
</dbReference>
<feature type="domain" description="DUF7727" evidence="3">
    <location>
        <begin position="1"/>
        <end position="118"/>
    </location>
</feature>